<name>X5M9W4_9HYPH</name>
<evidence type="ECO:0000259" key="6">
    <source>
        <dbReference type="Pfam" id="PF13462"/>
    </source>
</evidence>
<evidence type="ECO:0000256" key="2">
    <source>
        <dbReference type="ARBA" id="ARBA00022729"/>
    </source>
</evidence>
<evidence type="ECO:0000256" key="3">
    <source>
        <dbReference type="ARBA" id="ARBA00023002"/>
    </source>
</evidence>
<evidence type="ECO:0000256" key="4">
    <source>
        <dbReference type="ARBA" id="ARBA00023157"/>
    </source>
</evidence>
<feature type="domain" description="Thioredoxin-like fold" evidence="6">
    <location>
        <begin position="64"/>
        <end position="228"/>
    </location>
</feature>
<dbReference type="STRING" id="1458461.BN1012_Phect2245"/>
<reference evidence="7 8" key="1">
    <citation type="journal article" date="2014" name="Front. Genet.">
        <title>Genome and metabolic network of "Candidatus Phaeomarinobacter ectocarpi" Ec32, a new candidate genus of Alphaproteobacteria frequently associated with brown algae.</title>
        <authorList>
            <person name="Dittami S.M."/>
            <person name="Barbeyron T."/>
            <person name="Boyen C."/>
            <person name="Cambefort J."/>
            <person name="Collet G."/>
            <person name="Delage L."/>
            <person name="Gobet A."/>
            <person name="Groisillier A."/>
            <person name="Leblanc C."/>
            <person name="Michel G."/>
            <person name="Scornet D."/>
            <person name="Siegel A."/>
            <person name="Tapia J.E."/>
            <person name="Tonon T."/>
        </authorList>
    </citation>
    <scope>NUCLEOTIDE SEQUENCE [LARGE SCALE GENOMIC DNA]</scope>
    <source>
        <strain evidence="7 8">Ec32</strain>
    </source>
</reference>
<dbReference type="PANTHER" id="PTHR13887:SF14">
    <property type="entry name" value="DISULFIDE BOND FORMATION PROTEIN D"/>
    <property type="match status" value="1"/>
</dbReference>
<accession>X5M9W4</accession>
<dbReference type="Gene3D" id="3.40.30.10">
    <property type="entry name" value="Glutaredoxin"/>
    <property type="match status" value="1"/>
</dbReference>
<proteinExistence type="inferred from homology"/>
<dbReference type="Proteomes" id="UP000032160">
    <property type="component" value="Chromosome I"/>
</dbReference>
<evidence type="ECO:0000256" key="1">
    <source>
        <dbReference type="ARBA" id="ARBA00005791"/>
    </source>
</evidence>
<dbReference type="Pfam" id="PF13462">
    <property type="entry name" value="Thioredoxin_4"/>
    <property type="match status" value="1"/>
</dbReference>
<organism evidence="7 8">
    <name type="scientific">Candidatus Phaeomarinibacter ectocarpi</name>
    <dbReference type="NCBI Taxonomy" id="1458461"/>
    <lineage>
        <taxon>Bacteria</taxon>
        <taxon>Pseudomonadati</taxon>
        <taxon>Pseudomonadota</taxon>
        <taxon>Alphaproteobacteria</taxon>
        <taxon>Hyphomicrobiales</taxon>
        <taxon>Parvibaculaceae</taxon>
        <taxon>Candidatus Phaeomarinibacter</taxon>
    </lineage>
</organism>
<dbReference type="HOGENOM" id="CLU_000288_47_5_5"/>
<dbReference type="KEGG" id="pect:BN1012_Phect2245"/>
<protein>
    <submittedName>
        <fullName evidence="7">Periplasmic thiol:disulfide interchange protein DsbA</fullName>
    </submittedName>
</protein>
<dbReference type="GO" id="GO:0016491">
    <property type="term" value="F:oxidoreductase activity"/>
    <property type="evidence" value="ECO:0007669"/>
    <property type="project" value="UniProtKB-KW"/>
</dbReference>
<keyword evidence="8" id="KW-1185">Reference proteome</keyword>
<keyword evidence="3" id="KW-0560">Oxidoreductase</keyword>
<dbReference type="PANTHER" id="PTHR13887">
    <property type="entry name" value="GLUTATHIONE S-TRANSFERASE KAPPA"/>
    <property type="match status" value="1"/>
</dbReference>
<keyword evidence="4" id="KW-1015">Disulfide bond</keyword>
<dbReference type="AlphaFoldDB" id="X5M9W4"/>
<evidence type="ECO:0000256" key="5">
    <source>
        <dbReference type="ARBA" id="ARBA00023284"/>
    </source>
</evidence>
<dbReference type="SUPFAM" id="SSF52833">
    <property type="entry name" value="Thioredoxin-like"/>
    <property type="match status" value="1"/>
</dbReference>
<gene>
    <name evidence="7" type="ORF">BN1012_Phect2245</name>
</gene>
<comment type="similarity">
    <text evidence="1">Belongs to the thioredoxin family. DsbA subfamily.</text>
</comment>
<dbReference type="EMBL" id="HG966617">
    <property type="protein sequence ID" value="CDO60458.1"/>
    <property type="molecule type" value="Genomic_DNA"/>
</dbReference>
<sequence length="233" mass="24870">MSLPTSTSFKMPALTRRGFGARIAQATVLAAALGLAACGDAGDGSAAGGSSVVNPALAYEHPLGEITLGDPDAPLTLVEYASYTCGHCAAFHAVNLPPLKEQYIETGKVFYIFREYPLDPVATAASMLTRCVATDKALQFADVLFARQQQWAFVQDPRSALQAIARQGGISASQFEACMTDQEVLDGLREVQKHAQETLQVQATPTIFVGDEKINGNLPWAQLEEIITNQLPG</sequence>
<evidence type="ECO:0000313" key="8">
    <source>
        <dbReference type="Proteomes" id="UP000032160"/>
    </source>
</evidence>
<dbReference type="RefSeq" id="WP_052534461.1">
    <property type="nucleotide sequence ID" value="NZ_HG966617.1"/>
</dbReference>
<keyword evidence="2" id="KW-0732">Signal</keyword>
<evidence type="ECO:0000313" key="7">
    <source>
        <dbReference type="EMBL" id="CDO60458.1"/>
    </source>
</evidence>
<keyword evidence="5" id="KW-0676">Redox-active center</keyword>
<dbReference type="OrthoDB" id="8478320at2"/>
<dbReference type="InterPro" id="IPR036249">
    <property type="entry name" value="Thioredoxin-like_sf"/>
</dbReference>
<dbReference type="InterPro" id="IPR012336">
    <property type="entry name" value="Thioredoxin-like_fold"/>
</dbReference>